<keyword evidence="2" id="KW-1185">Reference proteome</keyword>
<dbReference type="Proteomes" id="UP001596222">
    <property type="component" value="Unassembled WGS sequence"/>
</dbReference>
<evidence type="ECO:0000313" key="2">
    <source>
        <dbReference type="Proteomes" id="UP001596222"/>
    </source>
</evidence>
<evidence type="ECO:0008006" key="3">
    <source>
        <dbReference type="Google" id="ProtNLM"/>
    </source>
</evidence>
<accession>A0ABV9ZS81</accession>
<proteinExistence type="predicted"/>
<gene>
    <name evidence="1" type="ORF">ACFPP6_06145</name>
</gene>
<dbReference type="EMBL" id="JBHSKJ010000003">
    <property type="protein sequence ID" value="MFC5144266.1"/>
    <property type="molecule type" value="Genomic_DNA"/>
</dbReference>
<comment type="caution">
    <text evidence="1">The sequence shown here is derived from an EMBL/GenBank/DDBJ whole genome shotgun (WGS) entry which is preliminary data.</text>
</comment>
<protein>
    <recommendedName>
        <fullName evidence="3">Small CPxCG-related zinc finger protein</fullName>
    </recommendedName>
</protein>
<organism evidence="1 2">
    <name type="scientific">Streptomyces aureoversilis</name>
    <dbReference type="NCBI Taxonomy" id="67277"/>
    <lineage>
        <taxon>Bacteria</taxon>
        <taxon>Bacillati</taxon>
        <taxon>Actinomycetota</taxon>
        <taxon>Actinomycetes</taxon>
        <taxon>Kitasatosporales</taxon>
        <taxon>Streptomycetaceae</taxon>
        <taxon>Streptomyces</taxon>
    </lineage>
</organism>
<dbReference type="RefSeq" id="WP_382037985.1">
    <property type="nucleotide sequence ID" value="NZ_JBHSKJ010000003.1"/>
</dbReference>
<evidence type="ECO:0000313" key="1">
    <source>
        <dbReference type="EMBL" id="MFC5144266.1"/>
    </source>
</evidence>
<sequence>MSSSAETQPSAEVEGVDREPVYWFCNSCGEEVLDERATCCDDGENEPSYDD</sequence>
<reference evidence="2" key="1">
    <citation type="journal article" date="2019" name="Int. J. Syst. Evol. Microbiol.">
        <title>The Global Catalogue of Microorganisms (GCM) 10K type strain sequencing project: providing services to taxonomists for standard genome sequencing and annotation.</title>
        <authorList>
            <consortium name="The Broad Institute Genomics Platform"/>
            <consortium name="The Broad Institute Genome Sequencing Center for Infectious Disease"/>
            <person name="Wu L."/>
            <person name="Ma J."/>
        </authorList>
    </citation>
    <scope>NUCLEOTIDE SEQUENCE [LARGE SCALE GENOMIC DNA]</scope>
    <source>
        <strain evidence="2">CGMCC 4.1641</strain>
    </source>
</reference>
<name>A0ABV9ZS81_9ACTN</name>